<dbReference type="AlphaFoldDB" id="C6XJA4"/>
<proteinExistence type="predicted"/>
<dbReference type="InterPro" id="IPR044855">
    <property type="entry name" value="CoA-Trfase_III_dom3_sf"/>
</dbReference>
<dbReference type="SUPFAM" id="SSF89796">
    <property type="entry name" value="CoA-transferase family III (CaiB/BaiF)"/>
    <property type="match status" value="1"/>
</dbReference>
<keyword evidence="3" id="KW-1185">Reference proteome</keyword>
<dbReference type="InterPro" id="IPR023606">
    <property type="entry name" value="CoA-Trfase_III_dom_1_sf"/>
</dbReference>
<dbReference type="GO" id="GO:0008410">
    <property type="term" value="F:CoA-transferase activity"/>
    <property type="evidence" value="ECO:0007669"/>
    <property type="project" value="TreeGrafter"/>
</dbReference>
<dbReference type="eggNOG" id="COG1804">
    <property type="taxonomic scope" value="Bacteria"/>
</dbReference>
<dbReference type="InterPro" id="IPR050483">
    <property type="entry name" value="CoA-transferase_III_domain"/>
</dbReference>
<organism evidence="2 3">
    <name type="scientific">Hirschia baltica (strain ATCC 49814 / DSM 5838 / IFAM 1418)</name>
    <dbReference type="NCBI Taxonomy" id="582402"/>
    <lineage>
        <taxon>Bacteria</taxon>
        <taxon>Pseudomonadati</taxon>
        <taxon>Pseudomonadota</taxon>
        <taxon>Alphaproteobacteria</taxon>
        <taxon>Hyphomonadales</taxon>
        <taxon>Hyphomonadaceae</taxon>
        <taxon>Hirschia</taxon>
    </lineage>
</organism>
<dbReference type="STRING" id="582402.Hbal_1510"/>
<accession>C6XJA4</accession>
<dbReference type="OrthoDB" id="9806585at2"/>
<dbReference type="EMBL" id="CP001678">
    <property type="protein sequence ID" value="ACT59199.1"/>
    <property type="molecule type" value="Genomic_DNA"/>
</dbReference>
<evidence type="ECO:0000313" key="2">
    <source>
        <dbReference type="EMBL" id="ACT59199.1"/>
    </source>
</evidence>
<dbReference type="Pfam" id="PF02515">
    <property type="entry name" value="CoA_transf_3"/>
    <property type="match status" value="1"/>
</dbReference>
<dbReference type="Proteomes" id="UP000002745">
    <property type="component" value="Chromosome"/>
</dbReference>
<dbReference type="PANTHER" id="PTHR48207:SF3">
    <property type="entry name" value="SUCCINATE--HYDROXYMETHYLGLUTARATE COA-TRANSFERASE"/>
    <property type="match status" value="1"/>
</dbReference>
<dbReference type="PANTHER" id="PTHR48207">
    <property type="entry name" value="SUCCINATE--HYDROXYMETHYLGLUTARATE COA-TRANSFERASE"/>
    <property type="match status" value="1"/>
</dbReference>
<dbReference type="Gene3D" id="3.40.50.10540">
    <property type="entry name" value="Crotonobetainyl-coa:carnitine coa-transferase, domain 1"/>
    <property type="match status" value="1"/>
</dbReference>
<keyword evidence="1" id="KW-0808">Transferase</keyword>
<gene>
    <name evidence="2" type="ordered locus">Hbal_1510</name>
</gene>
<protein>
    <submittedName>
        <fullName evidence="2">L-carnitine dehydratase/bile acid-inducible protein F</fullName>
    </submittedName>
</protein>
<reference evidence="3" key="1">
    <citation type="journal article" date="2011" name="J. Bacteriol.">
        <title>Genome sequences of eight morphologically diverse alphaproteobacteria.</title>
        <authorList>
            <consortium name="US DOE Joint Genome Institute"/>
            <person name="Brown P.J."/>
            <person name="Kysela D.T."/>
            <person name="Buechlein A."/>
            <person name="Hemmerich C."/>
            <person name="Brun Y.V."/>
        </authorList>
    </citation>
    <scope>NUCLEOTIDE SEQUENCE [LARGE SCALE GENOMIC DNA]</scope>
    <source>
        <strain evidence="3">ATCC 49814 / DSM 5838 / IFAM 1418</strain>
    </source>
</reference>
<dbReference type="KEGG" id="hba:Hbal_1510"/>
<evidence type="ECO:0000313" key="3">
    <source>
        <dbReference type="Proteomes" id="UP000002745"/>
    </source>
</evidence>
<sequence>MQLDNDHDELPLSGVRVVEFSHMVMGPSTGVILADLGAEVIKVEPIGGDRTRQLLGSGSGYFSMFNRNKRSISIDLKSKEGIEIAKELVNRSDVLIENFRPGALVKLGLGPEVFSTSNPGLVYYSAKGFLNGPYQKRAALDEVAQMMGGLAYMTGPPGRPLRAGASVIDITGGMFGVIGILAALQRRVKSGVGGNVCSSLFETTSFMVGQHIAQMAVTGVAPNPMPERSSAWAIYDVFETSSPGEQVFVGVVSDSQWEAFTSTFKLMHLASNSAYKTNNDRVRAREELLPQIRELFLSFSRDALLAKLNEAAVAFAPIARPEDLLEDEHLNANGSLLDLVLPNGNEIRLPAVPVEMDGKLPGVRLNLRKPGEDTADILEEIGITQERIHELGAQKIVQLEGNENEDR</sequence>
<dbReference type="InterPro" id="IPR003673">
    <property type="entry name" value="CoA-Trfase_fam_III"/>
</dbReference>
<dbReference type="RefSeq" id="WP_015827349.1">
    <property type="nucleotide sequence ID" value="NC_012982.1"/>
</dbReference>
<dbReference type="Gene3D" id="3.30.1540.10">
    <property type="entry name" value="formyl-coa transferase, domain 3"/>
    <property type="match status" value="1"/>
</dbReference>
<dbReference type="HOGENOM" id="CLU_033975_2_1_5"/>
<evidence type="ECO:0000256" key="1">
    <source>
        <dbReference type="ARBA" id="ARBA00022679"/>
    </source>
</evidence>
<name>C6XJA4_HIRBI</name>